<protein>
    <submittedName>
        <fullName evidence="1">PREDICTED: LOC110773182</fullName>
    </submittedName>
</protein>
<accession>A0A5E4EHT1</accession>
<proteinExistence type="predicted"/>
<dbReference type="Proteomes" id="UP000327085">
    <property type="component" value="Chromosome 1"/>
</dbReference>
<dbReference type="InParanoid" id="A0A5E4EHT1"/>
<dbReference type="AlphaFoldDB" id="A0A5E4EHT1"/>
<organism evidence="1 2">
    <name type="scientific">Prunus dulcis</name>
    <name type="common">Almond</name>
    <name type="synonym">Amygdalus dulcis</name>
    <dbReference type="NCBI Taxonomy" id="3755"/>
    <lineage>
        <taxon>Eukaryota</taxon>
        <taxon>Viridiplantae</taxon>
        <taxon>Streptophyta</taxon>
        <taxon>Embryophyta</taxon>
        <taxon>Tracheophyta</taxon>
        <taxon>Spermatophyta</taxon>
        <taxon>Magnoliopsida</taxon>
        <taxon>eudicotyledons</taxon>
        <taxon>Gunneridae</taxon>
        <taxon>Pentapetalae</taxon>
        <taxon>rosids</taxon>
        <taxon>fabids</taxon>
        <taxon>Rosales</taxon>
        <taxon>Rosaceae</taxon>
        <taxon>Amygdaloideae</taxon>
        <taxon>Amygdaleae</taxon>
        <taxon>Prunus</taxon>
    </lineage>
</organism>
<gene>
    <name evidence="1" type="ORF">ALMOND_2B020297</name>
</gene>
<name>A0A5E4EHT1_PRUDU</name>
<evidence type="ECO:0000313" key="2">
    <source>
        <dbReference type="Proteomes" id="UP000327085"/>
    </source>
</evidence>
<dbReference type="Gramene" id="VVA14539">
    <property type="protein sequence ID" value="VVA14539"/>
    <property type="gene ID" value="Prudul26B020297"/>
</dbReference>
<evidence type="ECO:0000313" key="1">
    <source>
        <dbReference type="EMBL" id="VVA14539.1"/>
    </source>
</evidence>
<dbReference type="EMBL" id="CABIKO010000011">
    <property type="protein sequence ID" value="VVA14539.1"/>
    <property type="molecule type" value="Genomic_DNA"/>
</dbReference>
<sequence length="115" mass="12922">MEYRATHIYLFMGIVYSTLEDVANIFHLPLYGSQDPFHIALTPEDELKLEALREGAPTSPSTSLQFSNWIQFFKDVNKNEPCVSFGLSDSMWPRASFSPHVLGTSIPLAWPSLAS</sequence>
<reference evidence="2" key="1">
    <citation type="journal article" date="2020" name="Plant J.">
        <title>Transposons played a major role in the diversification between the closely related almond and peach genomes: results from the almond genome sequence.</title>
        <authorList>
            <person name="Alioto T."/>
            <person name="Alexiou K.G."/>
            <person name="Bardil A."/>
            <person name="Barteri F."/>
            <person name="Castanera R."/>
            <person name="Cruz F."/>
            <person name="Dhingra A."/>
            <person name="Duval H."/>
            <person name="Fernandez I Marti A."/>
            <person name="Frias L."/>
            <person name="Galan B."/>
            <person name="Garcia J.L."/>
            <person name="Howad W."/>
            <person name="Gomez-Garrido J."/>
            <person name="Gut M."/>
            <person name="Julca I."/>
            <person name="Morata J."/>
            <person name="Puigdomenech P."/>
            <person name="Ribeca P."/>
            <person name="Rubio Cabetas M.J."/>
            <person name="Vlasova A."/>
            <person name="Wirthensohn M."/>
            <person name="Garcia-Mas J."/>
            <person name="Gabaldon T."/>
            <person name="Casacuberta J.M."/>
            <person name="Arus P."/>
        </authorList>
    </citation>
    <scope>NUCLEOTIDE SEQUENCE [LARGE SCALE GENOMIC DNA]</scope>
    <source>
        <strain evidence="2">cv. Texas</strain>
    </source>
</reference>